<protein>
    <submittedName>
        <fullName evidence="2">Integrase-like protein Y4LS</fullName>
    </submittedName>
</protein>
<feature type="domain" description="Resolvase/invertase-type recombinase catalytic" evidence="1">
    <location>
        <begin position="1"/>
        <end position="77"/>
    </location>
</feature>
<dbReference type="Gene3D" id="3.40.50.1390">
    <property type="entry name" value="Resolvase, N-terminal catalytic domain"/>
    <property type="match status" value="1"/>
</dbReference>
<dbReference type="PROSITE" id="PS51736">
    <property type="entry name" value="RECOMBINASES_3"/>
    <property type="match status" value="1"/>
</dbReference>
<evidence type="ECO:0000313" key="3">
    <source>
        <dbReference type="Proteomes" id="UP000254633"/>
    </source>
</evidence>
<organism evidence="2 3">
    <name type="scientific">Salmonella diarizonae</name>
    <dbReference type="NCBI Taxonomy" id="59204"/>
    <lineage>
        <taxon>Bacteria</taxon>
        <taxon>Pseudomonadati</taxon>
        <taxon>Pseudomonadota</taxon>
        <taxon>Gammaproteobacteria</taxon>
        <taxon>Enterobacterales</taxon>
        <taxon>Enterobacteriaceae</taxon>
        <taxon>Salmonella</taxon>
    </lineage>
</organism>
<dbReference type="Pfam" id="PF00239">
    <property type="entry name" value="Resolvase"/>
    <property type="match status" value="1"/>
</dbReference>
<sequence>MVTRVDRLARSIRDLQDTVYSLNQRGITLRATEQPVDTRSAAGKAFLDMLGGGALNLKPTCAVNRQMEGIVAFTKRAEGAKVKGIKKISRRSFCFIRQPPVSLRNPQKKRQA</sequence>
<dbReference type="GO" id="GO:0003677">
    <property type="term" value="F:DNA binding"/>
    <property type="evidence" value="ECO:0007669"/>
    <property type="project" value="InterPro"/>
</dbReference>
<evidence type="ECO:0000259" key="1">
    <source>
        <dbReference type="PROSITE" id="PS51736"/>
    </source>
</evidence>
<dbReference type="InterPro" id="IPR006119">
    <property type="entry name" value="Resolv_N"/>
</dbReference>
<dbReference type="SUPFAM" id="SSF53041">
    <property type="entry name" value="Resolvase-like"/>
    <property type="match status" value="1"/>
</dbReference>
<accession>A0A379TYL4</accession>
<proteinExistence type="predicted"/>
<reference evidence="2 3" key="1">
    <citation type="submission" date="2018-06" db="EMBL/GenBank/DDBJ databases">
        <authorList>
            <consortium name="Pathogen Informatics"/>
            <person name="Doyle S."/>
        </authorList>
    </citation>
    <scope>NUCLEOTIDE SEQUENCE [LARGE SCALE GENOMIC DNA]</scope>
    <source>
        <strain evidence="2 3">NCTC10060</strain>
    </source>
</reference>
<dbReference type="Proteomes" id="UP000254633">
    <property type="component" value="Unassembled WGS sequence"/>
</dbReference>
<evidence type="ECO:0000313" key="2">
    <source>
        <dbReference type="EMBL" id="SUG55671.1"/>
    </source>
</evidence>
<gene>
    <name evidence="2" type="primary">rlgA</name>
    <name evidence="2" type="ORF">NCTC10060_02817</name>
</gene>
<dbReference type="GO" id="GO:0000150">
    <property type="term" value="F:DNA strand exchange activity"/>
    <property type="evidence" value="ECO:0007669"/>
    <property type="project" value="InterPro"/>
</dbReference>
<dbReference type="EMBL" id="UGXH01000003">
    <property type="protein sequence ID" value="SUG55671.1"/>
    <property type="molecule type" value="Genomic_DNA"/>
</dbReference>
<name>A0A379TYL4_SALDZ</name>
<dbReference type="InterPro" id="IPR036162">
    <property type="entry name" value="Resolvase-like_N_sf"/>
</dbReference>
<dbReference type="AlphaFoldDB" id="A0A379TYL4"/>